<keyword evidence="3" id="KW-0804">Transcription</keyword>
<evidence type="ECO:0000256" key="3">
    <source>
        <dbReference type="ARBA" id="ARBA00023163"/>
    </source>
</evidence>
<dbReference type="GO" id="GO:0003677">
    <property type="term" value="F:DNA binding"/>
    <property type="evidence" value="ECO:0007669"/>
    <property type="project" value="UniProtKB-KW"/>
</dbReference>
<evidence type="ECO:0000313" key="6">
    <source>
        <dbReference type="Proteomes" id="UP000886748"/>
    </source>
</evidence>
<dbReference type="InterPro" id="IPR050807">
    <property type="entry name" value="TransReg_Diox_bact_type"/>
</dbReference>
<dbReference type="EMBL" id="DVOD01000043">
    <property type="protein sequence ID" value="HIU92598.1"/>
    <property type="molecule type" value="Genomic_DNA"/>
</dbReference>
<dbReference type="Proteomes" id="UP000886748">
    <property type="component" value="Unassembled WGS sequence"/>
</dbReference>
<keyword evidence="2" id="KW-0238">DNA-binding</keyword>
<gene>
    <name evidence="5" type="ORF">IAD26_05625</name>
</gene>
<dbReference type="PANTHER" id="PTHR46797:SF23">
    <property type="entry name" value="HTH-TYPE TRANSCRIPTIONAL REGULATOR SUTR"/>
    <property type="match status" value="1"/>
</dbReference>
<evidence type="ECO:0000256" key="1">
    <source>
        <dbReference type="ARBA" id="ARBA00023015"/>
    </source>
</evidence>
<dbReference type="SMART" id="SM00530">
    <property type="entry name" value="HTH_XRE"/>
    <property type="match status" value="1"/>
</dbReference>
<evidence type="ECO:0000259" key="4">
    <source>
        <dbReference type="PROSITE" id="PS50943"/>
    </source>
</evidence>
<comment type="caution">
    <text evidence="5">The sequence shown here is derived from an EMBL/GenBank/DDBJ whole genome shotgun (WGS) entry which is preliminary data.</text>
</comment>
<organism evidence="5 6">
    <name type="scientific">Candidatus Limenecus avicola</name>
    <dbReference type="NCBI Taxonomy" id="2840847"/>
    <lineage>
        <taxon>Bacteria</taxon>
        <taxon>Bacillati</taxon>
        <taxon>Bacillota</taxon>
        <taxon>Clostridia</taxon>
        <taxon>Eubacteriales</taxon>
        <taxon>Clostridiaceae</taxon>
        <taxon>Clostridiaceae incertae sedis</taxon>
        <taxon>Candidatus Limenecus</taxon>
    </lineage>
</organism>
<accession>A0A9D1N0U8</accession>
<dbReference type="SUPFAM" id="SSF47413">
    <property type="entry name" value="lambda repressor-like DNA-binding domains"/>
    <property type="match status" value="1"/>
</dbReference>
<reference evidence="5" key="2">
    <citation type="journal article" date="2021" name="PeerJ">
        <title>Extensive microbial diversity within the chicken gut microbiome revealed by metagenomics and culture.</title>
        <authorList>
            <person name="Gilroy R."/>
            <person name="Ravi A."/>
            <person name="Getino M."/>
            <person name="Pursley I."/>
            <person name="Horton D.L."/>
            <person name="Alikhan N.F."/>
            <person name="Baker D."/>
            <person name="Gharbi K."/>
            <person name="Hall N."/>
            <person name="Watson M."/>
            <person name="Adriaenssens E.M."/>
            <person name="Foster-Nyarko E."/>
            <person name="Jarju S."/>
            <person name="Secka A."/>
            <person name="Antonio M."/>
            <person name="Oren A."/>
            <person name="Chaudhuri R.R."/>
            <person name="La Ragione R."/>
            <person name="Hildebrand F."/>
            <person name="Pallen M.J."/>
        </authorList>
    </citation>
    <scope>NUCLEOTIDE SEQUENCE</scope>
    <source>
        <strain evidence="5">CHK154-7741</strain>
    </source>
</reference>
<dbReference type="AlphaFoldDB" id="A0A9D1N0U8"/>
<proteinExistence type="predicted"/>
<reference evidence="5" key="1">
    <citation type="submission" date="2020-10" db="EMBL/GenBank/DDBJ databases">
        <authorList>
            <person name="Gilroy R."/>
        </authorList>
    </citation>
    <scope>NUCLEOTIDE SEQUENCE</scope>
    <source>
        <strain evidence="5">CHK154-7741</strain>
    </source>
</reference>
<feature type="domain" description="HTH cro/C1-type" evidence="4">
    <location>
        <begin position="13"/>
        <end position="67"/>
    </location>
</feature>
<dbReference type="GO" id="GO:0005829">
    <property type="term" value="C:cytosol"/>
    <property type="evidence" value="ECO:0007669"/>
    <property type="project" value="TreeGrafter"/>
</dbReference>
<dbReference type="InterPro" id="IPR001387">
    <property type="entry name" value="Cro/C1-type_HTH"/>
</dbReference>
<evidence type="ECO:0000313" key="5">
    <source>
        <dbReference type="EMBL" id="HIU92598.1"/>
    </source>
</evidence>
<dbReference type="Gene3D" id="1.10.260.40">
    <property type="entry name" value="lambda repressor-like DNA-binding domains"/>
    <property type="match status" value="1"/>
</dbReference>
<dbReference type="PANTHER" id="PTHR46797">
    <property type="entry name" value="HTH-TYPE TRANSCRIPTIONAL REGULATOR"/>
    <property type="match status" value="1"/>
</dbReference>
<dbReference type="GO" id="GO:0003700">
    <property type="term" value="F:DNA-binding transcription factor activity"/>
    <property type="evidence" value="ECO:0007669"/>
    <property type="project" value="TreeGrafter"/>
</dbReference>
<dbReference type="InterPro" id="IPR010982">
    <property type="entry name" value="Lambda_DNA-bd_dom_sf"/>
</dbReference>
<dbReference type="PROSITE" id="PS50943">
    <property type="entry name" value="HTH_CROC1"/>
    <property type="match status" value="1"/>
</dbReference>
<dbReference type="Pfam" id="PF01381">
    <property type="entry name" value="HTH_3"/>
    <property type="match status" value="1"/>
</dbReference>
<protein>
    <submittedName>
        <fullName evidence="5">Helix-turn-helix transcriptional regulator</fullName>
    </submittedName>
</protein>
<name>A0A9D1N0U8_9CLOT</name>
<dbReference type="CDD" id="cd00093">
    <property type="entry name" value="HTH_XRE"/>
    <property type="match status" value="1"/>
</dbReference>
<keyword evidence="1" id="KW-0805">Transcription regulation</keyword>
<sequence>MSRDFFIKFGHRVRDLRLRRNMSQENLGLEAGFSGSFVGMIERAEKDISLSKVYKLANALGVSIKELF</sequence>
<evidence type="ECO:0000256" key="2">
    <source>
        <dbReference type="ARBA" id="ARBA00023125"/>
    </source>
</evidence>